<evidence type="ECO:0000256" key="1">
    <source>
        <dbReference type="SAM" id="MobiDB-lite"/>
    </source>
</evidence>
<name>A0A5D4T695_9BACI</name>
<dbReference type="Proteomes" id="UP000324517">
    <property type="component" value="Unassembled WGS sequence"/>
</dbReference>
<feature type="region of interest" description="Disordered" evidence="1">
    <location>
        <begin position="1"/>
        <end position="26"/>
    </location>
</feature>
<feature type="region of interest" description="Disordered" evidence="1">
    <location>
        <begin position="47"/>
        <end position="86"/>
    </location>
</feature>
<dbReference type="EMBL" id="VTET01000007">
    <property type="protein sequence ID" value="TYS71250.1"/>
    <property type="molecule type" value="Genomic_DNA"/>
</dbReference>
<feature type="compositionally biased region" description="Basic and acidic residues" evidence="1">
    <location>
        <begin position="66"/>
        <end position="75"/>
    </location>
</feature>
<dbReference type="AlphaFoldDB" id="A0A5D4T695"/>
<proteinExistence type="predicted"/>
<comment type="caution">
    <text evidence="2">The sequence shown here is derived from an EMBL/GenBank/DDBJ whole genome shotgun (WGS) entry which is preliminary data.</text>
</comment>
<evidence type="ECO:0000313" key="3">
    <source>
        <dbReference type="Proteomes" id="UP000324517"/>
    </source>
</evidence>
<evidence type="ECO:0000313" key="2">
    <source>
        <dbReference type="EMBL" id="TYS71250.1"/>
    </source>
</evidence>
<protein>
    <submittedName>
        <fullName evidence="2">Uncharacterized protein</fullName>
    </submittedName>
</protein>
<reference evidence="2 3" key="1">
    <citation type="submission" date="2019-08" db="EMBL/GenBank/DDBJ databases">
        <title>Bacillus genomes from the desert of Cuatro Cienegas, Coahuila.</title>
        <authorList>
            <person name="Olmedo-Alvarez G."/>
        </authorList>
    </citation>
    <scope>NUCLEOTIDE SEQUENCE [LARGE SCALE GENOMIC DNA]</scope>
    <source>
        <strain evidence="2 3">CH98b_3T</strain>
    </source>
</reference>
<feature type="compositionally biased region" description="Basic and acidic residues" evidence="1">
    <location>
        <begin position="10"/>
        <end position="26"/>
    </location>
</feature>
<sequence>MYRVISSCGLEKKAETPEGDSARWRPRRLAEEAPAAPLGKRSHLLKSTAVSKQRHNSHTFSVASNEVRRLPDRPRKANTRNVNLQE</sequence>
<accession>A0A5D4T695</accession>
<organism evidence="2 3">
    <name type="scientific">Sutcliffiella horikoshii</name>
    <dbReference type="NCBI Taxonomy" id="79883"/>
    <lineage>
        <taxon>Bacteria</taxon>
        <taxon>Bacillati</taxon>
        <taxon>Bacillota</taxon>
        <taxon>Bacilli</taxon>
        <taxon>Bacillales</taxon>
        <taxon>Bacillaceae</taxon>
        <taxon>Sutcliffiella</taxon>
    </lineage>
</organism>
<gene>
    <name evidence="2" type="ORF">FZC75_14590</name>
</gene>